<dbReference type="OrthoDB" id="9793561at2"/>
<dbReference type="InterPro" id="IPR010239">
    <property type="entry name" value="CHP02001"/>
</dbReference>
<evidence type="ECO:0000313" key="3">
    <source>
        <dbReference type="Proteomes" id="UP000005317"/>
    </source>
</evidence>
<keyword evidence="1" id="KW-0732">Signal</keyword>
<protein>
    <recommendedName>
        <fullName evidence="4">Histidine kinase</fullName>
    </recommendedName>
</protein>
<feature type="chain" id="PRO_5024829725" description="Histidine kinase" evidence="1">
    <location>
        <begin position="24"/>
        <end position="218"/>
    </location>
</feature>
<dbReference type="RefSeq" id="WP_002709099.1">
    <property type="nucleotide sequence ID" value="NZ_JH651384.1"/>
</dbReference>
<gene>
    <name evidence="2" type="ORF">Thini_2652</name>
</gene>
<evidence type="ECO:0000313" key="2">
    <source>
        <dbReference type="EMBL" id="EIJ35190.1"/>
    </source>
</evidence>
<proteinExistence type="predicted"/>
<evidence type="ECO:0008006" key="4">
    <source>
        <dbReference type="Google" id="ProtNLM"/>
    </source>
</evidence>
<dbReference type="Pfam" id="PF09694">
    <property type="entry name" value="Gcw_chp"/>
    <property type="match status" value="1"/>
</dbReference>
<dbReference type="EMBL" id="JH651384">
    <property type="protein sequence ID" value="EIJ35190.1"/>
    <property type="molecule type" value="Genomic_DNA"/>
</dbReference>
<accession>A0A656HIH7</accession>
<dbReference type="NCBIfam" id="TIGR02001">
    <property type="entry name" value="gcw_chp"/>
    <property type="match status" value="1"/>
</dbReference>
<dbReference type="Proteomes" id="UP000005317">
    <property type="component" value="Unassembled WGS sequence"/>
</dbReference>
<feature type="signal peptide" evidence="1">
    <location>
        <begin position="1"/>
        <end position="23"/>
    </location>
</feature>
<organism evidence="2 3">
    <name type="scientific">Thiothrix nivea (strain ATCC 35100 / DSM 5205 / JP2)</name>
    <dbReference type="NCBI Taxonomy" id="870187"/>
    <lineage>
        <taxon>Bacteria</taxon>
        <taxon>Pseudomonadati</taxon>
        <taxon>Pseudomonadota</taxon>
        <taxon>Gammaproteobacteria</taxon>
        <taxon>Thiotrichales</taxon>
        <taxon>Thiotrichaceae</taxon>
        <taxon>Thiothrix</taxon>
    </lineage>
</organism>
<reference evidence="3" key="1">
    <citation type="journal article" date="2011" name="Stand. Genomic Sci.">
        <title>Genome sequence of the filamentous, gliding Thiothrix nivea neotype strain (JP2(T)).</title>
        <authorList>
            <person name="Lapidus A."/>
            <person name="Nolan M."/>
            <person name="Lucas S."/>
            <person name="Glavina Del Rio T."/>
            <person name="Tice H."/>
            <person name="Cheng J.F."/>
            <person name="Tapia R."/>
            <person name="Han C."/>
            <person name="Goodwin L."/>
            <person name="Pitluck S."/>
            <person name="Liolios K."/>
            <person name="Pagani I."/>
            <person name="Ivanova N."/>
            <person name="Huntemann M."/>
            <person name="Mavromatis K."/>
            <person name="Mikhailova N."/>
            <person name="Pati A."/>
            <person name="Chen A."/>
            <person name="Palaniappan K."/>
            <person name="Land M."/>
            <person name="Brambilla E.M."/>
            <person name="Rohde M."/>
            <person name="Abt B."/>
            <person name="Verbarg S."/>
            <person name="Goker M."/>
            <person name="Bristow J."/>
            <person name="Eisen J.A."/>
            <person name="Markowitz V."/>
            <person name="Hugenholtz P."/>
            <person name="Kyrpides N.C."/>
            <person name="Klenk H.P."/>
            <person name="Woyke T."/>
        </authorList>
    </citation>
    <scope>NUCLEOTIDE SEQUENCE [LARGE SCALE GENOMIC DNA]</scope>
    <source>
        <strain evidence="3">ATCC 35100 / DSM 5205 / JP2</strain>
    </source>
</reference>
<dbReference type="AlphaFoldDB" id="A0A656HIH7"/>
<evidence type="ECO:0000256" key="1">
    <source>
        <dbReference type="SAM" id="SignalP"/>
    </source>
</evidence>
<name>A0A656HIH7_THINJ</name>
<sequence length="218" mass="22959" precursor="true">MKKNILLTATVLASLMVSAQAMAGASGNIGVTSNYIWRGVEQNNGQAAVSGGLDFEAPNGGYVGTWASPVAGGDDYELDLYGGYAGENASGLGYDVGVITYMYPKGGTNEHFDEVYGSLNYGAINGGVAYTFGSDDDTTPEFSKGDIYYHVGASKEIKGGLELGGTVGHYDFDDAAGEDYTHYQVSLSKDDFTFAVDDSDLTDSDPLVSVSWSKSIDF</sequence>
<keyword evidence="3" id="KW-1185">Reference proteome</keyword>